<dbReference type="Proteomes" id="UP000054359">
    <property type="component" value="Unassembled WGS sequence"/>
</dbReference>
<evidence type="ECO:0000256" key="1">
    <source>
        <dbReference type="SAM" id="MobiDB-lite"/>
    </source>
</evidence>
<organism evidence="2 3">
    <name type="scientific">Stegodyphus mimosarum</name>
    <name type="common">African social velvet spider</name>
    <dbReference type="NCBI Taxonomy" id="407821"/>
    <lineage>
        <taxon>Eukaryota</taxon>
        <taxon>Metazoa</taxon>
        <taxon>Ecdysozoa</taxon>
        <taxon>Arthropoda</taxon>
        <taxon>Chelicerata</taxon>
        <taxon>Arachnida</taxon>
        <taxon>Araneae</taxon>
        <taxon>Araneomorphae</taxon>
        <taxon>Entelegynae</taxon>
        <taxon>Eresoidea</taxon>
        <taxon>Eresidae</taxon>
        <taxon>Stegodyphus</taxon>
    </lineage>
</organism>
<feature type="compositionally biased region" description="Polar residues" evidence="1">
    <location>
        <begin position="142"/>
        <end position="164"/>
    </location>
</feature>
<evidence type="ECO:0000313" key="3">
    <source>
        <dbReference type="Proteomes" id="UP000054359"/>
    </source>
</evidence>
<gene>
    <name evidence="2" type="ORF">X975_13697</name>
</gene>
<proteinExistence type="predicted"/>
<keyword evidence="3" id="KW-1185">Reference proteome</keyword>
<name>A0A087SUI8_STEMI</name>
<dbReference type="AlphaFoldDB" id="A0A087SUI8"/>
<sequence>MAQDTKRGLRCWSLRDELEEKLRLEAEREKRKQEREAKKRQEVEKIKTNNLIDQIPFLLNDKSKKLEGNQNNSSSSLPKNSSSGKYSEPKSSSASLEPFYDDIWGESPTINPSLDDNAWDDVWDERKVETNKVNKEWENEDQQNSWQTVQSKQQRHNQNSSASKRGNKTSEKSRKFKNSWSTQVNEPRKKDTTPVWDFPDRYFSASGAVEAPAPVVNVWVKRLIHTEEVKAMQPTNETEEE</sequence>
<feature type="non-terminal residue" evidence="2">
    <location>
        <position position="241"/>
    </location>
</feature>
<feature type="compositionally biased region" description="Low complexity" evidence="1">
    <location>
        <begin position="69"/>
        <end position="95"/>
    </location>
</feature>
<feature type="region of interest" description="Disordered" evidence="1">
    <location>
        <begin position="27"/>
        <end position="46"/>
    </location>
</feature>
<protein>
    <submittedName>
        <fullName evidence="2">Uncharacterized protein</fullName>
    </submittedName>
</protein>
<dbReference type="EMBL" id="KK112009">
    <property type="protein sequence ID" value="KFM56527.1"/>
    <property type="molecule type" value="Genomic_DNA"/>
</dbReference>
<accession>A0A087SUI8</accession>
<feature type="region of interest" description="Disordered" evidence="1">
    <location>
        <begin position="62"/>
        <end position="118"/>
    </location>
</feature>
<feature type="region of interest" description="Disordered" evidence="1">
    <location>
        <begin position="133"/>
        <end position="196"/>
    </location>
</feature>
<reference evidence="2 3" key="1">
    <citation type="submission" date="2013-11" db="EMBL/GenBank/DDBJ databases">
        <title>Genome sequencing of Stegodyphus mimosarum.</title>
        <authorList>
            <person name="Bechsgaard J."/>
        </authorList>
    </citation>
    <scope>NUCLEOTIDE SEQUENCE [LARGE SCALE GENOMIC DNA]</scope>
</reference>
<evidence type="ECO:0000313" key="2">
    <source>
        <dbReference type="EMBL" id="KFM56527.1"/>
    </source>
</evidence>